<gene>
    <name evidence="2" type="ORF">DCHRY22_LOCUS15471</name>
</gene>
<dbReference type="AlphaFoldDB" id="A0A8J2R568"/>
<organism evidence="2 3">
    <name type="scientific">Danaus chrysippus</name>
    <name type="common">African queen</name>
    <dbReference type="NCBI Taxonomy" id="151541"/>
    <lineage>
        <taxon>Eukaryota</taxon>
        <taxon>Metazoa</taxon>
        <taxon>Ecdysozoa</taxon>
        <taxon>Arthropoda</taxon>
        <taxon>Hexapoda</taxon>
        <taxon>Insecta</taxon>
        <taxon>Pterygota</taxon>
        <taxon>Neoptera</taxon>
        <taxon>Endopterygota</taxon>
        <taxon>Lepidoptera</taxon>
        <taxon>Glossata</taxon>
        <taxon>Ditrysia</taxon>
        <taxon>Papilionoidea</taxon>
        <taxon>Nymphalidae</taxon>
        <taxon>Danainae</taxon>
        <taxon>Danaini</taxon>
        <taxon>Danaina</taxon>
        <taxon>Danaus</taxon>
        <taxon>Anosia</taxon>
    </lineage>
</organism>
<evidence type="ECO:0000313" key="2">
    <source>
        <dbReference type="EMBL" id="CAG9584977.1"/>
    </source>
</evidence>
<keyword evidence="3" id="KW-1185">Reference proteome</keyword>
<dbReference type="Proteomes" id="UP000789524">
    <property type="component" value="Unassembled WGS sequence"/>
</dbReference>
<dbReference type="EMBL" id="CAKASE010000082">
    <property type="protein sequence ID" value="CAG9584977.1"/>
    <property type="molecule type" value="Genomic_DNA"/>
</dbReference>
<feature type="region of interest" description="Disordered" evidence="1">
    <location>
        <begin position="76"/>
        <end position="105"/>
    </location>
</feature>
<accession>A0A8J2R568</accession>
<proteinExistence type="predicted"/>
<protein>
    <submittedName>
        <fullName evidence="2">(African queen) hypothetical protein</fullName>
    </submittedName>
</protein>
<sequence length="187" mass="20972">MSSLQLVLEKKAINRNENAKEMAFPDLNNTQTGGQIKRAPQQQAVSLTMTRPSASAGGTLTERRRRNIETWNIQTTRTGETQPPGGCEQHSNINNTKRDSSQSSHHRLMMIDDGTVMDRHHRIISLGTRVTLVIEVFRCHLGRGSRVEGRGSSGAALLVLRGRLQPLTPNDLVVLFNYRIHSVNKYY</sequence>
<name>A0A8J2R568_9NEOP</name>
<comment type="caution">
    <text evidence="2">The sequence shown here is derived from an EMBL/GenBank/DDBJ whole genome shotgun (WGS) entry which is preliminary data.</text>
</comment>
<evidence type="ECO:0000256" key="1">
    <source>
        <dbReference type="SAM" id="MobiDB-lite"/>
    </source>
</evidence>
<evidence type="ECO:0000313" key="3">
    <source>
        <dbReference type="Proteomes" id="UP000789524"/>
    </source>
</evidence>
<reference evidence="2" key="1">
    <citation type="submission" date="2021-09" db="EMBL/GenBank/DDBJ databases">
        <authorList>
            <person name="Martin H S."/>
        </authorList>
    </citation>
    <scope>NUCLEOTIDE SEQUENCE</scope>
</reference>